<evidence type="ECO:0000256" key="5">
    <source>
        <dbReference type="ARBA" id="ARBA00023098"/>
    </source>
</evidence>
<dbReference type="PANTHER" id="PTHR21624">
    <property type="entry name" value="STEROL DESATURASE-RELATED PROTEIN"/>
    <property type="match status" value="1"/>
</dbReference>
<sequence length="283" mass="32572">MLERAIEFLKTILNQGNLAINLGIVIVCLASELIVIGWKKSSFKAIFGKDKSVKTDLIMTALAVFNLTNLISLILSFGLFQVVSKLIFDNTNLQLALKIDNLYLQFFILYLISDFSNYVGHWMMHNVKPLWRLHEFHHSASSFSVMTRYRLHFVEIAVGKLINAIPYAVFGAPLLTFFIITWIEEFHQLFIHSRVKANFGWLGRNLFISPDAHKLHHSVSKHHYGRNYGVTLVIWDRIFGTFKSPVNETLDLGIPDNPYNKNGFLGDVWYSMKKAYASLMRKN</sequence>
<feature type="transmembrane region" description="Helical" evidence="7">
    <location>
        <begin position="18"/>
        <end position="36"/>
    </location>
</feature>
<evidence type="ECO:0000313" key="10">
    <source>
        <dbReference type="Proteomes" id="UP000199437"/>
    </source>
</evidence>
<dbReference type="Proteomes" id="UP000199437">
    <property type="component" value="Unassembled WGS sequence"/>
</dbReference>
<comment type="subcellular location">
    <subcellularLocation>
        <location evidence="1">Endomembrane system</location>
        <topology evidence="1">Multi-pass membrane protein</topology>
    </subcellularLocation>
</comment>
<keyword evidence="10" id="KW-1185">Reference proteome</keyword>
<protein>
    <submittedName>
        <fullName evidence="9">Fatty acid hydroxylase superfamily protein</fullName>
    </submittedName>
</protein>
<evidence type="ECO:0000256" key="6">
    <source>
        <dbReference type="ARBA" id="ARBA00023136"/>
    </source>
</evidence>
<keyword evidence="4" id="KW-0560">Oxidoreductase</keyword>
<keyword evidence="3 7" id="KW-1133">Transmembrane helix</keyword>
<dbReference type="OrthoDB" id="9770329at2"/>
<evidence type="ECO:0000256" key="3">
    <source>
        <dbReference type="ARBA" id="ARBA00022989"/>
    </source>
</evidence>
<dbReference type="GO" id="GO:0016020">
    <property type="term" value="C:membrane"/>
    <property type="evidence" value="ECO:0007669"/>
    <property type="project" value="GOC"/>
</dbReference>
<feature type="transmembrane region" description="Helical" evidence="7">
    <location>
        <begin position="164"/>
        <end position="183"/>
    </location>
</feature>
<name>A0A1I0NFI5_9BACT</name>
<evidence type="ECO:0000256" key="1">
    <source>
        <dbReference type="ARBA" id="ARBA00004127"/>
    </source>
</evidence>
<dbReference type="AlphaFoldDB" id="A0A1I0NFI5"/>
<dbReference type="GO" id="GO:0050479">
    <property type="term" value="F:glyceryl-ether monooxygenase activity"/>
    <property type="evidence" value="ECO:0007669"/>
    <property type="project" value="TreeGrafter"/>
</dbReference>
<dbReference type="GO" id="GO:0005506">
    <property type="term" value="F:iron ion binding"/>
    <property type="evidence" value="ECO:0007669"/>
    <property type="project" value="InterPro"/>
</dbReference>
<feature type="transmembrane region" description="Helical" evidence="7">
    <location>
        <begin position="102"/>
        <end position="120"/>
    </location>
</feature>
<evidence type="ECO:0000256" key="7">
    <source>
        <dbReference type="SAM" id="Phobius"/>
    </source>
</evidence>
<dbReference type="RefSeq" id="WP_090257571.1">
    <property type="nucleotide sequence ID" value="NZ_FOIR01000001.1"/>
</dbReference>
<dbReference type="EMBL" id="FOIR01000001">
    <property type="protein sequence ID" value="SEW00216.1"/>
    <property type="molecule type" value="Genomic_DNA"/>
</dbReference>
<dbReference type="PANTHER" id="PTHR21624:SF1">
    <property type="entry name" value="ALKYLGLYCEROL MONOOXYGENASE"/>
    <property type="match status" value="1"/>
</dbReference>
<dbReference type="InterPro" id="IPR006694">
    <property type="entry name" value="Fatty_acid_hydroxylase"/>
</dbReference>
<keyword evidence="6 7" id="KW-0472">Membrane</keyword>
<feature type="transmembrane region" description="Helical" evidence="7">
    <location>
        <begin position="57"/>
        <end position="82"/>
    </location>
</feature>
<evidence type="ECO:0000256" key="2">
    <source>
        <dbReference type="ARBA" id="ARBA00022692"/>
    </source>
</evidence>
<evidence type="ECO:0000259" key="8">
    <source>
        <dbReference type="Pfam" id="PF04116"/>
    </source>
</evidence>
<dbReference type="GeneID" id="99985899"/>
<keyword evidence="5" id="KW-0443">Lipid metabolism</keyword>
<accession>A0A1I0NFI5</accession>
<evidence type="ECO:0000256" key="4">
    <source>
        <dbReference type="ARBA" id="ARBA00023002"/>
    </source>
</evidence>
<feature type="domain" description="Fatty acid hydroxylase" evidence="8">
    <location>
        <begin position="107"/>
        <end position="241"/>
    </location>
</feature>
<gene>
    <name evidence="9" type="ORF">SAMN05216290_1167</name>
</gene>
<keyword evidence="2 7" id="KW-0812">Transmembrane</keyword>
<dbReference type="GO" id="GO:0012505">
    <property type="term" value="C:endomembrane system"/>
    <property type="evidence" value="ECO:0007669"/>
    <property type="project" value="UniProtKB-SubCell"/>
</dbReference>
<organism evidence="9 10">
    <name type="scientific">Roseivirga pacifica</name>
    <dbReference type="NCBI Taxonomy" id="1267423"/>
    <lineage>
        <taxon>Bacteria</taxon>
        <taxon>Pseudomonadati</taxon>
        <taxon>Bacteroidota</taxon>
        <taxon>Cytophagia</taxon>
        <taxon>Cytophagales</taxon>
        <taxon>Roseivirgaceae</taxon>
        <taxon>Roseivirga</taxon>
    </lineage>
</organism>
<dbReference type="GO" id="GO:0008610">
    <property type="term" value="P:lipid biosynthetic process"/>
    <property type="evidence" value="ECO:0007669"/>
    <property type="project" value="InterPro"/>
</dbReference>
<reference evidence="10" key="1">
    <citation type="submission" date="2016-10" db="EMBL/GenBank/DDBJ databases">
        <authorList>
            <person name="Varghese N."/>
            <person name="Submissions S."/>
        </authorList>
    </citation>
    <scope>NUCLEOTIDE SEQUENCE [LARGE SCALE GENOMIC DNA]</scope>
    <source>
        <strain evidence="10">CGMCC 1.12402</strain>
    </source>
</reference>
<evidence type="ECO:0000313" key="9">
    <source>
        <dbReference type="EMBL" id="SEW00216.1"/>
    </source>
</evidence>
<dbReference type="STRING" id="1267423.SAMN05216290_1167"/>
<proteinExistence type="predicted"/>
<dbReference type="InterPro" id="IPR051689">
    <property type="entry name" value="Sterol_desaturase/TMEM195"/>
</dbReference>
<dbReference type="Pfam" id="PF04116">
    <property type="entry name" value="FA_hydroxylase"/>
    <property type="match status" value="1"/>
</dbReference>
<dbReference type="GO" id="GO:0006643">
    <property type="term" value="P:membrane lipid metabolic process"/>
    <property type="evidence" value="ECO:0007669"/>
    <property type="project" value="TreeGrafter"/>
</dbReference>